<keyword evidence="10" id="KW-0032">Aminotransferase</keyword>
<dbReference type="InterPro" id="IPR016454">
    <property type="entry name" value="Cysteine_dSase"/>
</dbReference>
<protein>
    <submittedName>
        <fullName evidence="10">Aminotransferase class V-fold PLP-dependent enzyme</fullName>
    </submittedName>
</protein>
<proteinExistence type="inferred from homology"/>
<evidence type="ECO:0000256" key="3">
    <source>
        <dbReference type="ARBA" id="ARBA00022679"/>
    </source>
</evidence>
<evidence type="ECO:0000313" key="10">
    <source>
        <dbReference type="EMBL" id="RIP35025.1"/>
    </source>
</evidence>
<dbReference type="GO" id="GO:0051536">
    <property type="term" value="F:iron-sulfur cluster binding"/>
    <property type="evidence" value="ECO:0007669"/>
    <property type="project" value="UniProtKB-KW"/>
</dbReference>
<dbReference type="Gene3D" id="3.90.1150.10">
    <property type="entry name" value="Aspartate Aminotransferase, domain 1"/>
    <property type="match status" value="1"/>
</dbReference>
<evidence type="ECO:0000256" key="1">
    <source>
        <dbReference type="ARBA" id="ARBA00001933"/>
    </source>
</evidence>
<gene>
    <name evidence="10" type="ORF">BUZ14_07585</name>
</gene>
<comment type="catalytic activity">
    <reaction evidence="8">
        <text>(sulfur carrier)-H + L-cysteine = (sulfur carrier)-SH + L-alanine</text>
        <dbReference type="Rhea" id="RHEA:43892"/>
        <dbReference type="Rhea" id="RHEA-COMP:14737"/>
        <dbReference type="Rhea" id="RHEA-COMP:14739"/>
        <dbReference type="ChEBI" id="CHEBI:29917"/>
        <dbReference type="ChEBI" id="CHEBI:35235"/>
        <dbReference type="ChEBI" id="CHEBI:57972"/>
        <dbReference type="ChEBI" id="CHEBI:64428"/>
        <dbReference type="EC" id="2.8.1.7"/>
    </reaction>
</comment>
<keyword evidence="5" id="KW-0663">Pyridoxal phosphate</keyword>
<dbReference type="GO" id="GO:0046872">
    <property type="term" value="F:metal ion binding"/>
    <property type="evidence" value="ECO:0007669"/>
    <property type="project" value="UniProtKB-KW"/>
</dbReference>
<evidence type="ECO:0000259" key="9">
    <source>
        <dbReference type="Pfam" id="PF00266"/>
    </source>
</evidence>
<dbReference type="GO" id="GO:0008483">
    <property type="term" value="F:transaminase activity"/>
    <property type="evidence" value="ECO:0007669"/>
    <property type="project" value="UniProtKB-KW"/>
</dbReference>
<dbReference type="PANTHER" id="PTHR11601">
    <property type="entry name" value="CYSTEINE DESULFURYLASE FAMILY MEMBER"/>
    <property type="match status" value="1"/>
</dbReference>
<keyword evidence="4" id="KW-0479">Metal-binding</keyword>
<comment type="cofactor">
    <cofactor evidence="1">
        <name>pyridoxal 5'-phosphate</name>
        <dbReference type="ChEBI" id="CHEBI:597326"/>
    </cofactor>
</comment>
<dbReference type="PANTHER" id="PTHR11601:SF34">
    <property type="entry name" value="CYSTEINE DESULFURASE"/>
    <property type="match status" value="1"/>
</dbReference>
<dbReference type="InterPro" id="IPR000192">
    <property type="entry name" value="Aminotrans_V_dom"/>
</dbReference>
<dbReference type="OrthoDB" id="9808002at2"/>
<dbReference type="GO" id="GO:0031071">
    <property type="term" value="F:cysteine desulfurase activity"/>
    <property type="evidence" value="ECO:0007669"/>
    <property type="project" value="UniProtKB-EC"/>
</dbReference>
<evidence type="ECO:0000256" key="8">
    <source>
        <dbReference type="ARBA" id="ARBA00050776"/>
    </source>
</evidence>
<evidence type="ECO:0000256" key="2">
    <source>
        <dbReference type="ARBA" id="ARBA00006490"/>
    </source>
</evidence>
<sequence length="358" mass="40304">MIYLDNASTTKPDYRVLDIYQQVQSEAYFNSESLHTGGIHTKKLLSECRKYIQNYFNTNKEVLFARSGSHANAIAIYNYLQNTDKKVILVSPYEHPSVLAALSTFKQFTIQYMPLDSRGEIAIDQIHLHINAQTALIIMQHVNSETGYILPVKDIAKIAKLYNIPIHVDGVQAVKKIETIDLTDITSYSFSGHKFHATKGSGTVIMQHQYIKPLNPHYLHEQHSQNGTIDTASIIAMTKALSLPDETHNITHVKSRAERLAKLLNFNLINYENQSPYILGLLSPKYEGQYIMQTLASKNVCISTGTACGHGMLLSDGLQGKINTLANDAVDQYIRLSFSQHTSIHEIDQCFDHLATMY</sequence>
<evidence type="ECO:0000256" key="5">
    <source>
        <dbReference type="ARBA" id="ARBA00022898"/>
    </source>
</evidence>
<evidence type="ECO:0000313" key="11">
    <source>
        <dbReference type="Proteomes" id="UP000265541"/>
    </source>
</evidence>
<dbReference type="Gene3D" id="3.40.640.10">
    <property type="entry name" value="Type I PLP-dependent aspartate aminotransferase-like (Major domain)"/>
    <property type="match status" value="1"/>
</dbReference>
<dbReference type="InterPro" id="IPR015422">
    <property type="entry name" value="PyrdxlP-dep_Trfase_small"/>
</dbReference>
<keyword evidence="7" id="KW-0411">Iron-sulfur</keyword>
<comment type="caution">
    <text evidence="10">The sequence shown here is derived from an EMBL/GenBank/DDBJ whole genome shotgun (WGS) entry which is preliminary data.</text>
</comment>
<dbReference type="EMBL" id="QYJN01000003">
    <property type="protein sequence ID" value="RIP35025.1"/>
    <property type="molecule type" value="Genomic_DNA"/>
</dbReference>
<dbReference type="InterPro" id="IPR015424">
    <property type="entry name" value="PyrdxlP-dep_Trfase"/>
</dbReference>
<keyword evidence="6" id="KW-0408">Iron</keyword>
<dbReference type="RefSeq" id="WP_119485266.1">
    <property type="nucleotide sequence ID" value="NZ_QYJN01000003.1"/>
</dbReference>
<dbReference type="SUPFAM" id="SSF53383">
    <property type="entry name" value="PLP-dependent transferases"/>
    <property type="match status" value="1"/>
</dbReference>
<dbReference type="PIRSF" id="PIRSF005572">
    <property type="entry name" value="NifS"/>
    <property type="match status" value="1"/>
</dbReference>
<reference evidence="10 11" key="1">
    <citation type="journal article" date="2016" name="Front. Microbiol.">
        <title>Comprehensive Phylogenetic Analysis of Bovine Non-aureus Staphylococci Species Based on Whole-Genome Sequencing.</title>
        <authorList>
            <person name="Naushad S."/>
            <person name="Barkema H.W."/>
            <person name="Luby C."/>
            <person name="Condas L.A."/>
            <person name="Nobrega D.B."/>
            <person name="Carson D.A."/>
            <person name="De Buck J."/>
        </authorList>
    </citation>
    <scope>NUCLEOTIDE SEQUENCE [LARGE SCALE GENOMIC DNA]</scope>
    <source>
        <strain evidence="10 11">SNUC 4781</strain>
    </source>
</reference>
<dbReference type="Pfam" id="PF00266">
    <property type="entry name" value="Aminotran_5"/>
    <property type="match status" value="1"/>
</dbReference>
<dbReference type="AlphaFoldDB" id="A0A3A0VNP4"/>
<keyword evidence="3 10" id="KW-0808">Transferase</keyword>
<dbReference type="Proteomes" id="UP000265541">
    <property type="component" value="Unassembled WGS sequence"/>
</dbReference>
<evidence type="ECO:0000256" key="7">
    <source>
        <dbReference type="ARBA" id="ARBA00023014"/>
    </source>
</evidence>
<accession>A0A3A0VNP4</accession>
<organism evidence="10 11">
    <name type="scientific">Staphylococcus gallinarum</name>
    <dbReference type="NCBI Taxonomy" id="1293"/>
    <lineage>
        <taxon>Bacteria</taxon>
        <taxon>Bacillati</taxon>
        <taxon>Bacillota</taxon>
        <taxon>Bacilli</taxon>
        <taxon>Bacillales</taxon>
        <taxon>Staphylococcaceae</taxon>
        <taxon>Staphylococcus</taxon>
    </lineage>
</organism>
<dbReference type="InterPro" id="IPR015421">
    <property type="entry name" value="PyrdxlP-dep_Trfase_major"/>
</dbReference>
<evidence type="ECO:0000256" key="4">
    <source>
        <dbReference type="ARBA" id="ARBA00022723"/>
    </source>
</evidence>
<evidence type="ECO:0000256" key="6">
    <source>
        <dbReference type="ARBA" id="ARBA00023004"/>
    </source>
</evidence>
<comment type="similarity">
    <text evidence="2">Belongs to the class-V pyridoxal-phosphate-dependent aminotransferase family. NifS/IscS subfamily.</text>
</comment>
<name>A0A3A0VNP4_STAGA</name>
<feature type="domain" description="Aminotransferase class V" evidence="9">
    <location>
        <begin position="2"/>
        <end position="349"/>
    </location>
</feature>